<reference evidence="1 2" key="1">
    <citation type="journal article" date="2017" name="J. Antimicrob. Chemother.">
        <title>Characterization of the population structure, drug resistance mechanisms and plasmids of the community-associated Enterobacter cloacae complex in China.</title>
        <authorList>
            <person name="Zhou K."/>
            <person name="Yu W."/>
            <person name="Cao X."/>
            <person name="Shen P."/>
            <person name="Lu H."/>
            <person name="Luo Q."/>
            <person name="Rossen J.W.A."/>
            <person name="Xiao Y."/>
        </authorList>
    </citation>
    <scope>NUCLEOTIDE SEQUENCE [LARGE SCALE GENOMIC DNA]</scope>
    <source>
        <strain evidence="1 2">ECC904</strain>
    </source>
</reference>
<dbReference type="EMBL" id="NEEW01000006">
    <property type="protein sequence ID" value="PJD84561.1"/>
    <property type="molecule type" value="Genomic_DNA"/>
</dbReference>
<evidence type="ECO:0000313" key="1">
    <source>
        <dbReference type="EMBL" id="PJD84561.1"/>
    </source>
</evidence>
<organism evidence="1 2">
    <name type="scientific">Enterobacter hormaechei</name>
    <dbReference type="NCBI Taxonomy" id="158836"/>
    <lineage>
        <taxon>Bacteria</taxon>
        <taxon>Pseudomonadati</taxon>
        <taxon>Pseudomonadota</taxon>
        <taxon>Gammaproteobacteria</taxon>
        <taxon>Enterobacterales</taxon>
        <taxon>Enterobacteriaceae</taxon>
        <taxon>Enterobacter</taxon>
        <taxon>Enterobacter cloacae complex</taxon>
    </lineage>
</organism>
<dbReference type="Proteomes" id="UP000229974">
    <property type="component" value="Unassembled WGS sequence"/>
</dbReference>
<dbReference type="SUPFAM" id="SSF52540">
    <property type="entry name" value="P-loop containing nucleoside triphosphate hydrolases"/>
    <property type="match status" value="1"/>
</dbReference>
<dbReference type="RefSeq" id="WP_100160603.1">
    <property type="nucleotide sequence ID" value="NZ_NEEW01000006.1"/>
</dbReference>
<dbReference type="InterPro" id="IPR027417">
    <property type="entry name" value="P-loop_NTPase"/>
</dbReference>
<protein>
    <recommendedName>
        <fullName evidence="3">KAP NTPase domain-containing protein</fullName>
    </recommendedName>
</protein>
<name>A0A2J0PYM3_9ENTR</name>
<proteinExistence type="predicted"/>
<accession>A0A2J0PYM3</accession>
<gene>
    <name evidence="1" type="ORF">B9Q30_15600</name>
</gene>
<dbReference type="Gene3D" id="3.40.50.300">
    <property type="entry name" value="P-loop containing nucleotide triphosphate hydrolases"/>
    <property type="match status" value="1"/>
</dbReference>
<comment type="caution">
    <text evidence="1">The sequence shown here is derived from an EMBL/GenBank/DDBJ whole genome shotgun (WGS) entry which is preliminary data.</text>
</comment>
<evidence type="ECO:0008006" key="3">
    <source>
        <dbReference type="Google" id="ProtNLM"/>
    </source>
</evidence>
<sequence length="599" mass="69126">MKKTNLELYLDYYLGLDAPGFAVLVTGEWGSGKTFQVMNAIPHELQCHVSLFGIRDSQEVYNTVFAKMFPGKNLAKKLLDITKDLSAELNGVTFGAGSLAGNILSPLIKLTVDRNKVIIFDDLERCSMSNKKIFGVINQYIEHHQCKVIILAHDKETHDDFIKTKEKIIGHTIQIEPQIDDAAGVFFSEKFKLNNFNAIKPVIIGAFLKTNCKSLRILKYLINDCHRLLECLEPIHLKHTIAMKALFNFFCIVNIEHKMGNISTDDIEEIPQDYIQYAIILQQQEAHQPALDEPTKRRIAFCRKYNDMDLRSDILDCELTAKIIKTGDYPKEEIIKSLGVSKFFIQKFDNPPWLTIINFDNQESENVRSAIVEMFDKFKEKTMTDIGEIMHSFCLSYMLSEKQEIKYSFDDLFTAQINYIDTLLEKDLLLPEPLNPDPFMDDVYERSYSHGYWISDSYRDYINKIVDHIRKCRRTAKIKKYPIYANEILEALDTNIDSFKNLLIGNSNEVGLYSNIDIMNYIDPDDFIDHWLKLPVELWSKVGSILNARYRGAAHNNLANEQQWVQTVCDNLLIKAALHSGLDQYRIERLVLHPALKSF</sequence>
<dbReference type="OrthoDB" id="88903at2"/>
<dbReference type="AlphaFoldDB" id="A0A2J0PYM3"/>
<evidence type="ECO:0000313" key="2">
    <source>
        <dbReference type="Proteomes" id="UP000229974"/>
    </source>
</evidence>